<accession>A0ABM5RPK3</accession>
<keyword evidence="2" id="KW-1185">Reference proteome</keyword>
<proteinExistence type="predicted"/>
<organism evidence="1 2">
    <name type="scientific">Pantoea rwandensis</name>
    <dbReference type="NCBI Taxonomy" id="1076550"/>
    <lineage>
        <taxon>Bacteria</taxon>
        <taxon>Pseudomonadati</taxon>
        <taxon>Pseudomonadota</taxon>
        <taxon>Gammaproteobacteria</taxon>
        <taxon>Enterobacterales</taxon>
        <taxon>Erwiniaceae</taxon>
        <taxon>Pantoea</taxon>
    </lineage>
</organism>
<dbReference type="EMBL" id="CP009454">
    <property type="protein sequence ID" value="AIR87672.1"/>
    <property type="molecule type" value="Genomic_DNA"/>
</dbReference>
<sequence>MHYTRVFNPGTLLRCDSSADAEIIVDYVKTQLHFRLMNKFRVDVDPEMPADGLPDYLTFIRWVADSTGFAMESGYVRHDFVKNAVDCLILLGAEVHSRHWNEAFQQGITRAREEKALDEATNQLREMFYQSYPLSDLT</sequence>
<name>A0ABM5RPK3_9GAMM</name>
<dbReference type="RefSeq" id="WP_038649594.1">
    <property type="nucleotide sequence ID" value="NZ_CP009454.1"/>
</dbReference>
<dbReference type="Proteomes" id="UP000029495">
    <property type="component" value="Chromosome"/>
</dbReference>
<protein>
    <submittedName>
        <fullName evidence="1">Uncharacterized protein</fullName>
    </submittedName>
</protein>
<evidence type="ECO:0000313" key="2">
    <source>
        <dbReference type="Proteomes" id="UP000029495"/>
    </source>
</evidence>
<reference evidence="1 2" key="1">
    <citation type="submission" date="2014-09" db="EMBL/GenBank/DDBJ databases">
        <authorList>
            <person name="Chan K.-G."/>
        </authorList>
    </citation>
    <scope>NUCLEOTIDE SEQUENCE [LARGE SCALE GENOMIC DNA]</scope>
    <source>
        <strain evidence="1 2">ND04</strain>
    </source>
</reference>
<gene>
    <name evidence="1" type="ORF">LH22_20200</name>
</gene>
<evidence type="ECO:0000313" key="1">
    <source>
        <dbReference type="EMBL" id="AIR87672.1"/>
    </source>
</evidence>